<dbReference type="InterPro" id="IPR017441">
    <property type="entry name" value="Protein_kinase_ATP_BS"/>
</dbReference>
<dbReference type="Gene3D" id="3.30.60.20">
    <property type="match status" value="1"/>
</dbReference>
<dbReference type="GO" id="GO:0004709">
    <property type="term" value="F:MAP kinase kinase kinase activity"/>
    <property type="evidence" value="ECO:0007669"/>
    <property type="project" value="TreeGrafter"/>
</dbReference>
<evidence type="ECO:0000256" key="7">
    <source>
        <dbReference type="ARBA" id="ARBA00022777"/>
    </source>
</evidence>
<dbReference type="AlphaFoldDB" id="A0A6I9WX52"/>
<dbReference type="Pfam" id="PF02196">
    <property type="entry name" value="RBD"/>
    <property type="match status" value="1"/>
</dbReference>
<sequence length="1024" mass="119186">MAAKTQDAIQNKKMTEPEKLDEFDESDESDESDEYDESDDSDDSLEIVDLTVQSTSINYPTSQFNKWHRETQDVIQYDNRMTELIEFDNNLENVDLAIPSTSTANYPPFKKWHRQTRNVIQGENRMTEFFEYNNSLGNVNLAIPSTSTTNYPPYHFDKWNRKTQDVIQYENRMTELVDIDNNQKIVDLAVPSTSVARYSPLQSKLQYRETQAFVQNENRISNLVVDTSLEIVDMETSRASYSQFKMLDKEAYDAVQDKNKYDEILEVVRVTIPSISLTELRLLKPSILQQKLIFEIENIGRIMKVVQTQVNRWLVIIDEKKFPEKEFLQEYLAGADKLHELQCKQIKLKSVQEEIQKKEDLKRLAKETSKTPKILLVHFPNNQHTIVRTKKGLTLRKAVAKAMERRQLTTNDCAAYITCRISYFISWDTDISTLQCKEVFVETLEEFPVPISAYHNFVRNTFLLSYCCICKKRLFYGFHCTTCNRKIHKKCRAYAPALCERVKRWRAYYQRLLANNAAGTLQIRSEGRSTSSTSSTPQPSRKQMQKDSTSTSNTAINRISGFSQIYKKIENSVSQGLFKKWKQRPNSSSAEPIVGHLVASTKMDENSRINLKAKQTKLNNSDDTINQSMQDIESNQTDSETEYTRSHDTVKQSLKYDGDAQSDLETMQEKSNDSVNRDTLINSAAKRHDKRRDKRDKKHNKKRARHTYDTDRAESDGSEKSIFSKNDSIKDWKISPKEISFGSRIGQGAFGTVYKADWYGPIAVKTLNVKIPTEEQKNTFKNEVNVLRKTRHKNILLFIGCISKPHFAIITQWCDGSSLYDHLHIKEHKFDPLIIIFICKEISEGMEYLHSKDIYHRDLKSNNIYVEMIGQTRQPAGSVLWMAPEVIRMREPFPYSFKSDVYSYGIVMYELCTSKLPYRDKGYGKDQIMFMVGKGDLRPDLTKIRPDIPNTLQKLLKRCIAFEREDRPEFLEIWNILAKLYQKTPKIRKTTSVPNMTDKLPDTYIQKENQFFNFPERFVDRLDI</sequence>
<dbReference type="EC" id="2.7.11.1" evidence="2"/>
<feature type="domain" description="RBD" evidence="15">
    <location>
        <begin position="373"/>
        <end position="444"/>
    </location>
</feature>
<feature type="domain" description="Protein kinase" evidence="13">
    <location>
        <begin position="739"/>
        <end position="980"/>
    </location>
</feature>
<feature type="compositionally biased region" description="Acidic residues" evidence="12">
    <location>
        <begin position="21"/>
        <end position="45"/>
    </location>
</feature>
<dbReference type="PROSITE" id="PS50081">
    <property type="entry name" value="ZF_DAG_PE_2"/>
    <property type="match status" value="1"/>
</dbReference>
<keyword evidence="6 10" id="KW-0547">Nucleotide-binding</keyword>
<dbReference type="CDD" id="cd01816">
    <property type="entry name" value="RBD_RAF"/>
    <property type="match status" value="1"/>
</dbReference>
<keyword evidence="8" id="KW-0862">Zinc</keyword>
<feature type="region of interest" description="Disordered" evidence="12">
    <location>
        <begin position="1"/>
        <end position="45"/>
    </location>
</feature>
<evidence type="ECO:0000256" key="10">
    <source>
        <dbReference type="PROSITE-ProRule" id="PRU10141"/>
    </source>
</evidence>
<feature type="domain" description="Phorbol-ester/DAG-type" evidence="14">
    <location>
        <begin position="454"/>
        <end position="499"/>
    </location>
</feature>
<evidence type="ECO:0000256" key="12">
    <source>
        <dbReference type="SAM" id="MobiDB-lite"/>
    </source>
</evidence>
<dbReference type="SUPFAM" id="SSF54236">
    <property type="entry name" value="Ubiquitin-like"/>
    <property type="match status" value="1"/>
</dbReference>
<dbReference type="PROSITE" id="PS00479">
    <property type="entry name" value="ZF_DAG_PE_1"/>
    <property type="match status" value="1"/>
</dbReference>
<feature type="compositionally biased region" description="Polar residues" evidence="12">
    <location>
        <begin position="537"/>
        <end position="553"/>
    </location>
</feature>
<dbReference type="InterPro" id="IPR029071">
    <property type="entry name" value="Ubiquitin-like_domsf"/>
</dbReference>
<dbReference type="SMART" id="SM00455">
    <property type="entry name" value="RBD"/>
    <property type="match status" value="1"/>
</dbReference>
<evidence type="ECO:0000256" key="4">
    <source>
        <dbReference type="ARBA" id="ARBA00022679"/>
    </source>
</evidence>
<protein>
    <recommendedName>
        <fullName evidence="2">non-specific serine/threonine protein kinase</fullName>
        <ecNumber evidence="2">2.7.11.1</ecNumber>
    </recommendedName>
</protein>
<keyword evidence="9 10" id="KW-0067">ATP-binding</keyword>
<dbReference type="GO" id="GO:0005524">
    <property type="term" value="F:ATP binding"/>
    <property type="evidence" value="ECO:0007669"/>
    <property type="project" value="UniProtKB-UniRule"/>
</dbReference>
<keyword evidence="16" id="KW-1185">Reference proteome</keyword>
<dbReference type="Gene3D" id="3.10.20.90">
    <property type="entry name" value="Phosphatidylinositol 3-kinase Catalytic Subunit, Chain A, domain 1"/>
    <property type="match status" value="1"/>
</dbReference>
<dbReference type="Gene3D" id="3.30.200.20">
    <property type="entry name" value="Phosphorylase Kinase, domain 1"/>
    <property type="match status" value="1"/>
</dbReference>
<evidence type="ECO:0000256" key="8">
    <source>
        <dbReference type="ARBA" id="ARBA00022833"/>
    </source>
</evidence>
<dbReference type="InterPro" id="IPR051681">
    <property type="entry name" value="Ser/Thr_Kinases-Pseudokinases"/>
</dbReference>
<evidence type="ECO:0000313" key="17">
    <source>
        <dbReference type="RefSeq" id="XP_011648087.1"/>
    </source>
</evidence>
<dbReference type="PANTHER" id="PTHR44329">
    <property type="entry name" value="SERINE/THREONINE-PROTEIN KINASE TNNI3K-RELATED"/>
    <property type="match status" value="1"/>
</dbReference>
<feature type="region of interest" description="Disordered" evidence="12">
    <location>
        <begin position="524"/>
        <end position="553"/>
    </location>
</feature>
<reference evidence="17" key="1">
    <citation type="submission" date="2025-08" db="UniProtKB">
        <authorList>
            <consortium name="RefSeq"/>
        </authorList>
    </citation>
    <scope>IDENTIFICATION</scope>
</reference>
<accession>A0A6I9WX52</accession>
<dbReference type="InterPro" id="IPR008271">
    <property type="entry name" value="Ser/Thr_kinase_AS"/>
</dbReference>
<feature type="region of interest" description="Disordered" evidence="12">
    <location>
        <begin position="633"/>
        <end position="720"/>
    </location>
</feature>
<dbReference type="CDD" id="cd20811">
    <property type="entry name" value="C1_Raf"/>
    <property type="match status" value="1"/>
</dbReference>
<dbReference type="Proteomes" id="UP000504615">
    <property type="component" value="Unplaced"/>
</dbReference>
<evidence type="ECO:0000313" key="16">
    <source>
        <dbReference type="Proteomes" id="UP000504615"/>
    </source>
</evidence>
<keyword evidence="5" id="KW-0479">Metal-binding</keyword>
<dbReference type="SMART" id="SM00109">
    <property type="entry name" value="C1"/>
    <property type="match status" value="1"/>
</dbReference>
<dbReference type="Gene3D" id="1.10.510.10">
    <property type="entry name" value="Transferase(Phosphotransferase) domain 1"/>
    <property type="match status" value="1"/>
</dbReference>
<dbReference type="SMART" id="SM00220">
    <property type="entry name" value="S_TKc"/>
    <property type="match status" value="1"/>
</dbReference>
<dbReference type="InterPro" id="IPR046349">
    <property type="entry name" value="C1-like_sf"/>
</dbReference>
<feature type="coiled-coil region" evidence="11">
    <location>
        <begin position="341"/>
        <end position="371"/>
    </location>
</feature>
<dbReference type="InterPro" id="IPR011009">
    <property type="entry name" value="Kinase-like_dom_sf"/>
</dbReference>
<dbReference type="PANTHER" id="PTHR44329:SF262">
    <property type="entry name" value="RAF HOMOLOG SERINE_THREONINE-PROTEIN KINASE RAF"/>
    <property type="match status" value="1"/>
</dbReference>
<feature type="compositionally biased region" description="Basic and acidic residues" evidence="12">
    <location>
        <begin position="642"/>
        <end position="658"/>
    </location>
</feature>
<dbReference type="SUPFAM" id="SSF57889">
    <property type="entry name" value="Cysteine-rich domain"/>
    <property type="match status" value="1"/>
</dbReference>
<dbReference type="PROSITE" id="PS00108">
    <property type="entry name" value="PROTEIN_KINASE_ST"/>
    <property type="match status" value="1"/>
</dbReference>
<evidence type="ECO:0000256" key="3">
    <source>
        <dbReference type="ARBA" id="ARBA00022527"/>
    </source>
</evidence>
<dbReference type="InterPro" id="IPR002219">
    <property type="entry name" value="PKC_DAG/PE"/>
</dbReference>
<evidence type="ECO:0000256" key="5">
    <source>
        <dbReference type="ARBA" id="ARBA00022723"/>
    </source>
</evidence>
<organism evidence="16 17">
    <name type="scientific">Pogonomyrmex barbatus</name>
    <name type="common">red harvester ant</name>
    <dbReference type="NCBI Taxonomy" id="144034"/>
    <lineage>
        <taxon>Eukaryota</taxon>
        <taxon>Metazoa</taxon>
        <taxon>Ecdysozoa</taxon>
        <taxon>Arthropoda</taxon>
        <taxon>Hexapoda</taxon>
        <taxon>Insecta</taxon>
        <taxon>Pterygota</taxon>
        <taxon>Neoptera</taxon>
        <taxon>Endopterygota</taxon>
        <taxon>Hymenoptera</taxon>
        <taxon>Apocrita</taxon>
        <taxon>Aculeata</taxon>
        <taxon>Formicoidea</taxon>
        <taxon>Formicidae</taxon>
        <taxon>Myrmicinae</taxon>
        <taxon>Pogonomyrmex</taxon>
    </lineage>
</organism>
<feature type="compositionally biased region" description="Basic residues" evidence="12">
    <location>
        <begin position="685"/>
        <end position="705"/>
    </location>
</feature>
<dbReference type="PROSITE" id="PS00107">
    <property type="entry name" value="PROTEIN_KINASE_ATP"/>
    <property type="match status" value="1"/>
</dbReference>
<keyword evidence="4" id="KW-0808">Transferase</keyword>
<feature type="compositionally biased region" description="Basic and acidic residues" evidence="12">
    <location>
        <begin position="667"/>
        <end position="676"/>
    </location>
</feature>
<evidence type="ECO:0000259" key="15">
    <source>
        <dbReference type="PROSITE" id="PS50898"/>
    </source>
</evidence>
<dbReference type="InterPro" id="IPR003116">
    <property type="entry name" value="RBD_dom"/>
</dbReference>
<comment type="similarity">
    <text evidence="1">Belongs to the protein kinase superfamily. TKL Ser/Thr protein kinase family. RAF subfamily.</text>
</comment>
<evidence type="ECO:0000256" key="11">
    <source>
        <dbReference type="SAM" id="Coils"/>
    </source>
</evidence>
<name>A0A6I9WX52_9HYME</name>
<feature type="compositionally biased region" description="Basic and acidic residues" evidence="12">
    <location>
        <begin position="706"/>
        <end position="719"/>
    </location>
</feature>
<keyword evidence="3" id="KW-0723">Serine/threonine-protein kinase</keyword>
<dbReference type="SUPFAM" id="SSF56112">
    <property type="entry name" value="Protein kinase-like (PK-like)"/>
    <property type="match status" value="1"/>
</dbReference>
<dbReference type="OrthoDB" id="774951at2759"/>
<dbReference type="GeneID" id="105434155"/>
<dbReference type="FunFam" id="3.30.200.20:FF:000024">
    <property type="entry name" value="B-Raf proto-oncogene serine/threonine-protein kinase"/>
    <property type="match status" value="1"/>
</dbReference>
<evidence type="ECO:0000256" key="6">
    <source>
        <dbReference type="ARBA" id="ARBA00022741"/>
    </source>
</evidence>
<dbReference type="InterPro" id="IPR000719">
    <property type="entry name" value="Prot_kinase_dom"/>
</dbReference>
<evidence type="ECO:0000259" key="13">
    <source>
        <dbReference type="PROSITE" id="PS50011"/>
    </source>
</evidence>
<feature type="binding site" evidence="10">
    <location>
        <position position="765"/>
    </location>
    <ligand>
        <name>ATP</name>
        <dbReference type="ChEBI" id="CHEBI:30616"/>
    </ligand>
</feature>
<evidence type="ECO:0000256" key="1">
    <source>
        <dbReference type="ARBA" id="ARBA00010507"/>
    </source>
</evidence>
<dbReference type="KEGG" id="pbar:105434155"/>
<dbReference type="PROSITE" id="PS50011">
    <property type="entry name" value="PROTEIN_KINASE_DOM"/>
    <property type="match status" value="1"/>
</dbReference>
<evidence type="ECO:0000256" key="2">
    <source>
        <dbReference type="ARBA" id="ARBA00012513"/>
    </source>
</evidence>
<proteinExistence type="inferred from homology"/>
<keyword evidence="11" id="KW-0175">Coiled coil</keyword>
<dbReference type="Pfam" id="PF00130">
    <property type="entry name" value="C1_1"/>
    <property type="match status" value="1"/>
</dbReference>
<keyword evidence="7" id="KW-0418">Kinase</keyword>
<dbReference type="Pfam" id="PF00069">
    <property type="entry name" value="Pkinase"/>
    <property type="match status" value="1"/>
</dbReference>
<dbReference type="PROSITE" id="PS50898">
    <property type="entry name" value="RBD"/>
    <property type="match status" value="1"/>
</dbReference>
<evidence type="ECO:0000256" key="9">
    <source>
        <dbReference type="ARBA" id="ARBA00022840"/>
    </source>
</evidence>
<dbReference type="RefSeq" id="XP_011648087.1">
    <property type="nucleotide sequence ID" value="XM_011649785.2"/>
</dbReference>
<gene>
    <name evidence="17" type="primary">LOC105434155</name>
</gene>
<dbReference type="GO" id="GO:0046872">
    <property type="term" value="F:metal ion binding"/>
    <property type="evidence" value="ECO:0007669"/>
    <property type="project" value="UniProtKB-KW"/>
</dbReference>
<evidence type="ECO:0000259" key="14">
    <source>
        <dbReference type="PROSITE" id="PS50081"/>
    </source>
</evidence>